<evidence type="ECO:0000259" key="4">
    <source>
        <dbReference type="PROSITE" id="PS50043"/>
    </source>
</evidence>
<dbReference type="InterPro" id="IPR027417">
    <property type="entry name" value="P-loop_NTPase"/>
</dbReference>
<dbReference type="EMBL" id="JAGIOI010000001">
    <property type="protein sequence ID" value="MBP2411505.1"/>
    <property type="molecule type" value="Genomic_DNA"/>
</dbReference>
<dbReference type="InterPro" id="IPR000792">
    <property type="entry name" value="Tscrpt_reg_LuxR_C"/>
</dbReference>
<dbReference type="Pfam" id="PF13401">
    <property type="entry name" value="AAA_22"/>
    <property type="match status" value="1"/>
</dbReference>
<name>A0ABS4YRU5_9MICC</name>
<dbReference type="Gene3D" id="1.10.10.10">
    <property type="entry name" value="Winged helix-like DNA-binding domain superfamily/Winged helix DNA-binding domain"/>
    <property type="match status" value="1"/>
</dbReference>
<dbReference type="CDD" id="cd06170">
    <property type="entry name" value="LuxR_C_like"/>
    <property type="match status" value="1"/>
</dbReference>
<dbReference type="Pfam" id="PF25873">
    <property type="entry name" value="WHD_MalT"/>
    <property type="match status" value="1"/>
</dbReference>
<dbReference type="InterPro" id="IPR049945">
    <property type="entry name" value="AAA_22"/>
</dbReference>
<keyword evidence="6" id="KW-1185">Reference proteome</keyword>
<dbReference type="Proteomes" id="UP000711614">
    <property type="component" value="Unassembled WGS sequence"/>
</dbReference>
<evidence type="ECO:0000313" key="5">
    <source>
        <dbReference type="EMBL" id="MBP2411505.1"/>
    </source>
</evidence>
<dbReference type="InterPro" id="IPR059106">
    <property type="entry name" value="WHD_MalT"/>
</dbReference>
<feature type="domain" description="HTH luxR-type" evidence="4">
    <location>
        <begin position="837"/>
        <end position="902"/>
    </location>
</feature>
<keyword evidence="1" id="KW-0805">Transcription regulation</keyword>
<dbReference type="PRINTS" id="PR00038">
    <property type="entry name" value="HTHLUXR"/>
</dbReference>
<evidence type="ECO:0000256" key="1">
    <source>
        <dbReference type="ARBA" id="ARBA00023015"/>
    </source>
</evidence>
<sequence length="919" mass="99281">MLLNVSLAPPVGLISEEFPAGPRSYFVPVIRSSTVPRPHLLNELSELCGTAQLMLVEGPAGTGKTTALAQWADSTAHQPETLVWVTLYGDNASRGAFWIRVLAALQDAELAASDSFLARLDLSTLTDSLIQGAVHRSLMSVGVALTIVLDDFHHVSDPCIGEDVVSLLEAIRGLRIVVSSRTHSTLNQASVALRVERCYRNSASFAFSLHEVEELLQRHNVGELLQRHDDAGVPAGQAPPHSRAGKIYELSQGWPLAARAMVIEDSLPDAGSGFLVQDFAVSYVKTLLRTANSTERQLLLGTAVCNQFSVELASKTSGLNSGEADDAIHRLEAKGVLIQQDFRTGSRFSFHPALGEALASIARTLLLPEVVEEQEIIYAAWIEAERPELALAIQCRLRRLDEAATTLARHFSMLVSVLHESTRRALAQLPLSTVNRYPLLISARFVIDFERSSTPRIQLEVASNALITELERRHAIGIGFDFPEAGNLTAIHRMMGNGEQAAFFAGVTSQKLFASTVHLDPIFGPSATMAHAVVALAHLLNGSYRLAEMHYEKVHFLASLLEQSSEEARGMSGQALVAAMDGEISTSRKRIALASKAHHAGDWREHFGAANLGLAKAITALEDFDYTAAEAELELLATDMTARETWAMVATTVALATLVRIGPQAALGTLRQHMALHSARPPIVKAQDLALKKTEADLAMWTGNFAVAERILESADANNVGIKLSLARLRLSRGDFLGAELTALSCLESLQGSSQVSLRWRSEAALLAATAAWRDARVETATDAVALVGAELQRTGLRLPLLCVSFETLQLMFEATDQRFGTEFSDLLEHVPRFIVQEVVHEALTPAELKVLEALGHGGSIKATAEALYISANTVKTHTRRIYRKLGAASRTEALTTAAALNLLGNTSHPLNGAPAGGR</sequence>
<dbReference type="PROSITE" id="PS50043">
    <property type="entry name" value="HTH_LUXR_2"/>
    <property type="match status" value="1"/>
</dbReference>
<comment type="caution">
    <text evidence="5">The sequence shown here is derived from an EMBL/GenBank/DDBJ whole genome shotgun (WGS) entry which is preliminary data.</text>
</comment>
<dbReference type="PANTHER" id="PTHR44688">
    <property type="entry name" value="DNA-BINDING TRANSCRIPTIONAL ACTIVATOR DEVR_DOSR"/>
    <property type="match status" value="1"/>
</dbReference>
<dbReference type="InterPro" id="IPR016032">
    <property type="entry name" value="Sig_transdc_resp-reg_C-effctor"/>
</dbReference>
<organism evidence="5 6">
    <name type="scientific">Arthrobacter stackebrandtii</name>
    <dbReference type="NCBI Taxonomy" id="272161"/>
    <lineage>
        <taxon>Bacteria</taxon>
        <taxon>Bacillati</taxon>
        <taxon>Actinomycetota</taxon>
        <taxon>Actinomycetes</taxon>
        <taxon>Micrococcales</taxon>
        <taxon>Micrococcaceae</taxon>
        <taxon>Arthrobacter</taxon>
    </lineage>
</organism>
<dbReference type="SUPFAM" id="SSF46894">
    <property type="entry name" value="C-terminal effector domain of the bipartite response regulators"/>
    <property type="match status" value="1"/>
</dbReference>
<dbReference type="InterPro" id="IPR036388">
    <property type="entry name" value="WH-like_DNA-bd_sf"/>
</dbReference>
<accession>A0ABS4YRU5</accession>
<protein>
    <submittedName>
        <fullName evidence="5">LuxR family maltose regulon positive regulatory protein</fullName>
    </submittedName>
</protein>
<dbReference type="Pfam" id="PF00196">
    <property type="entry name" value="GerE"/>
    <property type="match status" value="1"/>
</dbReference>
<dbReference type="PANTHER" id="PTHR44688:SF16">
    <property type="entry name" value="DNA-BINDING TRANSCRIPTIONAL ACTIVATOR DEVR_DOSR"/>
    <property type="match status" value="1"/>
</dbReference>
<dbReference type="Gene3D" id="3.40.50.300">
    <property type="entry name" value="P-loop containing nucleotide triphosphate hydrolases"/>
    <property type="match status" value="1"/>
</dbReference>
<evidence type="ECO:0000313" key="6">
    <source>
        <dbReference type="Proteomes" id="UP000711614"/>
    </source>
</evidence>
<evidence type="ECO:0000256" key="3">
    <source>
        <dbReference type="ARBA" id="ARBA00023163"/>
    </source>
</evidence>
<keyword evidence="2" id="KW-0238">DNA-binding</keyword>
<gene>
    <name evidence="5" type="ORF">JOF48_000304</name>
</gene>
<keyword evidence="3" id="KW-0804">Transcription</keyword>
<dbReference type="SMART" id="SM00421">
    <property type="entry name" value="HTH_LUXR"/>
    <property type="match status" value="1"/>
</dbReference>
<reference evidence="5 6" key="1">
    <citation type="submission" date="2021-03" db="EMBL/GenBank/DDBJ databases">
        <title>Sequencing the genomes of 1000 actinobacteria strains.</title>
        <authorList>
            <person name="Klenk H.-P."/>
        </authorList>
    </citation>
    <scope>NUCLEOTIDE SEQUENCE [LARGE SCALE GENOMIC DNA]</scope>
    <source>
        <strain evidence="5 6">DSM 16005</strain>
    </source>
</reference>
<dbReference type="SUPFAM" id="SSF52540">
    <property type="entry name" value="P-loop containing nucleoside triphosphate hydrolases"/>
    <property type="match status" value="1"/>
</dbReference>
<evidence type="ECO:0000256" key="2">
    <source>
        <dbReference type="ARBA" id="ARBA00023125"/>
    </source>
</evidence>
<dbReference type="RefSeq" id="WP_209676664.1">
    <property type="nucleotide sequence ID" value="NZ_JAGIOI010000001.1"/>
</dbReference>
<proteinExistence type="predicted"/>